<protein>
    <submittedName>
        <fullName evidence="1">Uncharacterized protein</fullName>
    </submittedName>
</protein>
<dbReference type="GeneID" id="70132661"/>
<comment type="caution">
    <text evidence="1">The sequence shown here is derived from an EMBL/GenBank/DDBJ whole genome shotgun (WGS) entry which is preliminary data.</text>
</comment>
<dbReference type="Proteomes" id="UP000758603">
    <property type="component" value="Unassembled WGS sequence"/>
</dbReference>
<organism evidence="1 2">
    <name type="scientific">Truncatella angustata</name>
    <dbReference type="NCBI Taxonomy" id="152316"/>
    <lineage>
        <taxon>Eukaryota</taxon>
        <taxon>Fungi</taxon>
        <taxon>Dikarya</taxon>
        <taxon>Ascomycota</taxon>
        <taxon>Pezizomycotina</taxon>
        <taxon>Sordariomycetes</taxon>
        <taxon>Xylariomycetidae</taxon>
        <taxon>Amphisphaeriales</taxon>
        <taxon>Sporocadaceae</taxon>
        <taxon>Truncatella</taxon>
    </lineage>
</organism>
<evidence type="ECO:0000313" key="1">
    <source>
        <dbReference type="EMBL" id="KAH6648091.1"/>
    </source>
</evidence>
<sequence length="252" mass="27615">MHFVTLLTEDIMKVSLSAIVLACGLQVAIGAAVEERGLNCSARRQIATFDDVPALPISTVDLGWTSGFSPYLDLNYTRFAVAAQGTTIGNNALYYTMSRLAPGTWDSWWPALADLIGRNGSLPLLAYPPSIIGAAPQTYFKLNAFQFGCGVRQSVANFLPFDCRIIVRPITPSLNNHYYVCDFVPNGNATLQTCRPNTLPVGNGYTFQTVGRVGENSWFSSRSDLFNPQVVNTLFTTIDNVDYTEYCVPSVQ</sequence>
<evidence type="ECO:0000313" key="2">
    <source>
        <dbReference type="Proteomes" id="UP000758603"/>
    </source>
</evidence>
<reference evidence="1" key="1">
    <citation type="journal article" date="2021" name="Nat. Commun.">
        <title>Genetic determinants of endophytism in the Arabidopsis root mycobiome.</title>
        <authorList>
            <person name="Mesny F."/>
            <person name="Miyauchi S."/>
            <person name="Thiergart T."/>
            <person name="Pickel B."/>
            <person name="Atanasova L."/>
            <person name="Karlsson M."/>
            <person name="Huettel B."/>
            <person name="Barry K.W."/>
            <person name="Haridas S."/>
            <person name="Chen C."/>
            <person name="Bauer D."/>
            <person name="Andreopoulos W."/>
            <person name="Pangilinan J."/>
            <person name="LaButti K."/>
            <person name="Riley R."/>
            <person name="Lipzen A."/>
            <person name="Clum A."/>
            <person name="Drula E."/>
            <person name="Henrissat B."/>
            <person name="Kohler A."/>
            <person name="Grigoriev I.V."/>
            <person name="Martin F.M."/>
            <person name="Hacquard S."/>
        </authorList>
    </citation>
    <scope>NUCLEOTIDE SEQUENCE</scope>
    <source>
        <strain evidence="1">MPI-SDFR-AT-0073</strain>
    </source>
</reference>
<dbReference type="AlphaFoldDB" id="A0A9P8ZSM8"/>
<accession>A0A9P8ZSM8</accession>
<keyword evidence="2" id="KW-1185">Reference proteome</keyword>
<name>A0A9P8ZSM8_9PEZI</name>
<gene>
    <name evidence="1" type="ORF">BKA67DRAFT_579460</name>
</gene>
<dbReference type="OrthoDB" id="4743182at2759"/>
<proteinExistence type="predicted"/>
<dbReference type="EMBL" id="JAGPXC010000008">
    <property type="protein sequence ID" value="KAH6648091.1"/>
    <property type="molecule type" value="Genomic_DNA"/>
</dbReference>
<dbReference type="RefSeq" id="XP_045954603.1">
    <property type="nucleotide sequence ID" value="XM_046103770.1"/>
</dbReference>